<name>G8ZYV2_TORDE</name>
<dbReference type="GO" id="GO:0005096">
    <property type="term" value="F:GTPase activator activity"/>
    <property type="evidence" value="ECO:0007669"/>
    <property type="project" value="EnsemblFungi"/>
</dbReference>
<reference evidence="8 9" key="1">
    <citation type="journal article" date="2011" name="Proc. Natl. Acad. Sci. U.S.A.">
        <title>Evolutionary erosion of yeast sex chromosomes by mating-type switching accidents.</title>
        <authorList>
            <person name="Gordon J.L."/>
            <person name="Armisen D."/>
            <person name="Proux-Wera E."/>
            <person name="Oheigeartaigh S.S."/>
            <person name="Byrne K.P."/>
            <person name="Wolfe K.H."/>
        </authorList>
    </citation>
    <scope>NUCLEOTIDE SEQUENCE [LARGE SCALE GENOMIC DNA]</scope>
    <source>
        <strain evidence="9">ATCC 10662 / CBS 1146 / NBRC 0425 / NCYC 2629 / NRRL Y-866</strain>
    </source>
</reference>
<dbReference type="InterPro" id="IPR041153">
    <property type="entry name" value="LST4_longin"/>
</dbReference>
<proteinExistence type="inferred from homology"/>
<keyword evidence="3" id="KW-0813">Transport</keyword>
<protein>
    <recommendedName>
        <fullName evidence="2">Protein LST4</fullName>
    </recommendedName>
</protein>
<dbReference type="PROSITE" id="PS51836">
    <property type="entry name" value="DENN_FNIP12"/>
    <property type="match status" value="1"/>
</dbReference>
<evidence type="ECO:0000256" key="1">
    <source>
        <dbReference type="ARBA" id="ARBA00010162"/>
    </source>
</evidence>
<dbReference type="EMBL" id="HE616748">
    <property type="protein sequence ID" value="CCE93577.1"/>
    <property type="molecule type" value="Genomic_DNA"/>
</dbReference>
<comment type="similarity">
    <text evidence="1">Belongs to the LST4 family.</text>
</comment>
<dbReference type="STRING" id="1076872.G8ZYV2"/>
<keyword evidence="9" id="KW-1185">Reference proteome</keyword>
<evidence type="ECO:0000313" key="8">
    <source>
        <dbReference type="EMBL" id="CCE93577.1"/>
    </source>
</evidence>
<feature type="compositionally biased region" description="Polar residues" evidence="6">
    <location>
        <begin position="470"/>
        <end position="493"/>
    </location>
</feature>
<accession>G8ZYV2</accession>
<dbReference type="GO" id="GO:1904263">
    <property type="term" value="P:positive regulation of TORC1 signaling"/>
    <property type="evidence" value="ECO:0007669"/>
    <property type="project" value="EnsemblFungi"/>
</dbReference>
<dbReference type="FunCoup" id="G8ZYV2">
    <property type="interactions" value="66"/>
</dbReference>
<evidence type="ECO:0000256" key="5">
    <source>
        <dbReference type="ARBA" id="ARBA00022970"/>
    </source>
</evidence>
<dbReference type="InParanoid" id="G8ZYV2"/>
<dbReference type="Pfam" id="PF18639">
    <property type="entry name" value="Longin_2"/>
    <property type="match status" value="1"/>
</dbReference>
<evidence type="ECO:0000259" key="7">
    <source>
        <dbReference type="PROSITE" id="PS51836"/>
    </source>
</evidence>
<dbReference type="GO" id="GO:0015031">
    <property type="term" value="P:protein transport"/>
    <property type="evidence" value="ECO:0007669"/>
    <property type="project" value="UniProtKB-KW"/>
</dbReference>
<evidence type="ECO:0000256" key="2">
    <source>
        <dbReference type="ARBA" id="ARBA00013394"/>
    </source>
</evidence>
<dbReference type="RefSeq" id="XP_003682788.1">
    <property type="nucleotide sequence ID" value="XM_003682740.1"/>
</dbReference>
<feature type="domain" description="UDENN FNIP1/2-type" evidence="7">
    <location>
        <begin position="99"/>
        <end position="752"/>
    </location>
</feature>
<gene>
    <name evidence="8" type="primary">TDEL0G02100</name>
    <name evidence="8" type="ORF">TDEL_0G02100</name>
</gene>
<sequence>MLGDLLRRASPYNGVHSKPASLIGDVYSSPAHSNTTITGENDIPVKVPAFLTYDEEFGSSLPCPTTSPPMLDHVSDALRYKLFASKSVPYSLPFQSTVLSSYAFRVLVAEETGHMMHRNHYNVVFDYSTAKSPSMDQIRPNELKEYIFGSPVRSSDSSQGNKFRTIPNSELVMVTRTFFFEARTNNRLAVSLCVPHILLPVISEIWPNISRWFDQCQEITLSMLRANLLSRHGHRLSCEGYLPQNLKSVFPTECDSIVTLLRNNLIPCFRSTSEIPRLFLCPESSYFFVETWFKDVFNWMEIKDGPRLKFLPALLAKIICDFQDPTAAKETTRIVTMSGNMVVANKLIFIISGLLKPRFKGSIEIESRTELSDDCSDNHKKHSIKKETGSHEKSSVDLSKYLSTKNAWEIPRDHSLGSKVSLSSDESLAYVIQPSSLKSVSNSVQCLSSSLSSQHGSSYGSWFNKRGNGSQATLNSPSVKTDNWDNLSTTNGNVPGVMPKTASNSSLHQIYLRGSGITPGPSPSISELEEYPWFGTGSSPRLENNQPLHPVGKHSLSGVPLGELNIKRDCQRLCQDDLLDSAFERICKPDKHDLDGKEFEIIPGDSRHAAYLQLDVDYESAHKERPTELLPKYTTYLAHFNHWFHLQAFPVAPDSESQVVLAMRRDLQARNNTRSLLISLRSREIKELSIMRNESAPTGRSHHGIVQKTKKIFNNGKCGNVSTRLLNCISFVSESIRRAMLLHEDTEIAPQQRNEEMMMIFQSLLYYSTS</sequence>
<dbReference type="KEGG" id="tdl:TDEL_0G02100"/>
<evidence type="ECO:0000256" key="4">
    <source>
        <dbReference type="ARBA" id="ARBA00022927"/>
    </source>
</evidence>
<organism evidence="8 9">
    <name type="scientific">Torulaspora delbrueckii</name>
    <name type="common">Yeast</name>
    <name type="synonym">Candida colliculosa</name>
    <dbReference type="NCBI Taxonomy" id="4950"/>
    <lineage>
        <taxon>Eukaryota</taxon>
        <taxon>Fungi</taxon>
        <taxon>Dikarya</taxon>
        <taxon>Ascomycota</taxon>
        <taxon>Saccharomycotina</taxon>
        <taxon>Saccharomycetes</taxon>
        <taxon>Saccharomycetales</taxon>
        <taxon>Saccharomycetaceae</taxon>
        <taxon>Torulaspora</taxon>
    </lineage>
</organism>
<feature type="region of interest" description="Disordered" evidence="6">
    <location>
        <begin position="470"/>
        <end position="496"/>
    </location>
</feature>
<dbReference type="GO" id="GO:0006865">
    <property type="term" value="P:amino acid transport"/>
    <property type="evidence" value="ECO:0007669"/>
    <property type="project" value="UniProtKB-KW"/>
</dbReference>
<dbReference type="GO" id="GO:0005774">
    <property type="term" value="C:vacuolar membrane"/>
    <property type="evidence" value="ECO:0007669"/>
    <property type="project" value="EnsemblFungi"/>
</dbReference>
<dbReference type="AlphaFoldDB" id="G8ZYV2"/>
<evidence type="ECO:0000256" key="6">
    <source>
        <dbReference type="SAM" id="MobiDB-lite"/>
    </source>
</evidence>
<keyword evidence="4" id="KW-0653">Protein transport</keyword>
<dbReference type="OrthoDB" id="4063558at2759"/>
<dbReference type="eggNOG" id="ENOG502QPJF">
    <property type="taxonomic scope" value="Eukaryota"/>
</dbReference>
<dbReference type="Proteomes" id="UP000005627">
    <property type="component" value="Chromosome 7"/>
</dbReference>
<evidence type="ECO:0000256" key="3">
    <source>
        <dbReference type="ARBA" id="ARBA00022448"/>
    </source>
</evidence>
<dbReference type="GeneID" id="11504714"/>
<dbReference type="GO" id="GO:1990877">
    <property type="term" value="C:FNIP-folliculin RagC/D GAP"/>
    <property type="evidence" value="ECO:0007669"/>
    <property type="project" value="EnsemblFungi"/>
</dbReference>
<keyword evidence="5" id="KW-0029">Amino-acid transport</keyword>
<dbReference type="HOGENOM" id="CLU_010482_0_0_1"/>
<dbReference type="GO" id="GO:0071230">
    <property type="term" value="P:cellular response to amino acid stimulus"/>
    <property type="evidence" value="ECO:0007669"/>
    <property type="project" value="EnsemblFungi"/>
</dbReference>
<evidence type="ECO:0000313" key="9">
    <source>
        <dbReference type="Proteomes" id="UP000005627"/>
    </source>
</evidence>
<dbReference type="InterPro" id="IPR037545">
    <property type="entry name" value="DENN_FNIP1/2"/>
</dbReference>